<feature type="compositionally biased region" description="Basic and acidic residues" evidence="7">
    <location>
        <begin position="205"/>
        <end position="216"/>
    </location>
</feature>
<dbReference type="GO" id="GO:0003677">
    <property type="term" value="F:DNA binding"/>
    <property type="evidence" value="ECO:0007669"/>
    <property type="project" value="TreeGrafter"/>
</dbReference>
<keyword evidence="4 6" id="KW-0694">RNA-binding</keyword>
<keyword evidence="3 6" id="KW-0698">rRNA processing</keyword>
<dbReference type="PANTHER" id="PTHR15341:SF3">
    <property type="entry name" value="NUCLEAR NUCLEIC ACID-BINDING PROTEIN C1D"/>
    <property type="match status" value="1"/>
</dbReference>
<evidence type="ECO:0000256" key="2">
    <source>
        <dbReference type="ARBA" id="ARBA00009154"/>
    </source>
</evidence>
<comment type="subcellular location">
    <subcellularLocation>
        <location evidence="1 6">Nucleus</location>
    </subcellularLocation>
</comment>
<comment type="similarity">
    <text evidence="2 6">Belongs to the C1D family.</text>
</comment>
<dbReference type="GO" id="GO:0010468">
    <property type="term" value="P:regulation of gene expression"/>
    <property type="evidence" value="ECO:0007669"/>
    <property type="project" value="TreeGrafter"/>
</dbReference>
<organism evidence="8 9">
    <name type="scientific">Kwoniella newhampshirensis</name>
    <dbReference type="NCBI Taxonomy" id="1651941"/>
    <lineage>
        <taxon>Eukaryota</taxon>
        <taxon>Fungi</taxon>
        <taxon>Dikarya</taxon>
        <taxon>Basidiomycota</taxon>
        <taxon>Agaricomycotina</taxon>
        <taxon>Tremellomycetes</taxon>
        <taxon>Tremellales</taxon>
        <taxon>Cryptococcaceae</taxon>
        <taxon>Kwoniella</taxon>
    </lineage>
</organism>
<proteinExistence type="inferred from homology"/>
<dbReference type="Proteomes" id="UP001388673">
    <property type="component" value="Unassembled WGS sequence"/>
</dbReference>
<dbReference type="Pfam" id="PF04000">
    <property type="entry name" value="Sas10_Utp3"/>
    <property type="match status" value="1"/>
</dbReference>
<evidence type="ECO:0000256" key="1">
    <source>
        <dbReference type="ARBA" id="ARBA00004123"/>
    </source>
</evidence>
<comment type="function">
    <text evidence="6">Required for exosome-dependent processing of pre-rRNA and small nucleolar RNA (snRNA) precursors. Involved in processing of 35S pre-rRNA at the A0, A1 and A2 sites.</text>
</comment>
<evidence type="ECO:0000256" key="3">
    <source>
        <dbReference type="ARBA" id="ARBA00022552"/>
    </source>
</evidence>
<dbReference type="KEGG" id="kne:92178807"/>
<accession>A0AAW0Z2G2</accession>
<dbReference type="GO" id="GO:0000178">
    <property type="term" value="C:exosome (RNase complex)"/>
    <property type="evidence" value="ECO:0007669"/>
    <property type="project" value="TreeGrafter"/>
</dbReference>
<dbReference type="EMBL" id="JBCAWK010000003">
    <property type="protein sequence ID" value="KAK8864301.1"/>
    <property type="molecule type" value="Genomic_DNA"/>
</dbReference>
<feature type="region of interest" description="Disordered" evidence="7">
    <location>
        <begin position="166"/>
        <end position="216"/>
    </location>
</feature>
<dbReference type="GO" id="GO:0005730">
    <property type="term" value="C:nucleolus"/>
    <property type="evidence" value="ECO:0007669"/>
    <property type="project" value="TreeGrafter"/>
</dbReference>
<dbReference type="GO" id="GO:0003723">
    <property type="term" value="F:RNA binding"/>
    <property type="evidence" value="ECO:0007669"/>
    <property type="project" value="UniProtKB-UniRule"/>
</dbReference>
<dbReference type="GO" id="GO:0000460">
    <property type="term" value="P:maturation of 5.8S rRNA"/>
    <property type="evidence" value="ECO:0007669"/>
    <property type="project" value="TreeGrafter"/>
</dbReference>
<dbReference type="AlphaFoldDB" id="A0AAW0Z2G2"/>
<dbReference type="InterPro" id="IPR011082">
    <property type="entry name" value="Exosome-assoc_fac/DNA_repair"/>
</dbReference>
<evidence type="ECO:0000256" key="6">
    <source>
        <dbReference type="RuleBase" id="RU368003"/>
    </source>
</evidence>
<feature type="compositionally biased region" description="Acidic residues" evidence="7">
    <location>
        <begin position="183"/>
        <end position="204"/>
    </location>
</feature>
<keyword evidence="9" id="KW-1185">Reference proteome</keyword>
<protein>
    <recommendedName>
        <fullName evidence="6">Exosome complex protein</fullName>
    </recommendedName>
</protein>
<reference evidence="8 9" key="1">
    <citation type="journal article" date="2024" name="bioRxiv">
        <title>Comparative genomics of Cryptococcus and Kwoniella reveals pathogenesis evolution and contrasting karyotype dynamics via intercentromeric recombination or chromosome fusion.</title>
        <authorList>
            <person name="Coelho M.A."/>
            <person name="David-Palma M."/>
            <person name="Shea T."/>
            <person name="Bowers K."/>
            <person name="McGinley-Smith S."/>
            <person name="Mohammad A.W."/>
            <person name="Gnirke A."/>
            <person name="Yurkov A.M."/>
            <person name="Nowrousian M."/>
            <person name="Sun S."/>
            <person name="Cuomo C.A."/>
            <person name="Heitman J."/>
        </authorList>
    </citation>
    <scope>NUCLEOTIDE SEQUENCE [LARGE SCALE GENOMIC DNA]</scope>
    <source>
        <strain evidence="8 9">CBS 13917</strain>
    </source>
</reference>
<evidence type="ECO:0000313" key="8">
    <source>
        <dbReference type="EMBL" id="KAK8864301.1"/>
    </source>
</evidence>
<evidence type="ECO:0000256" key="7">
    <source>
        <dbReference type="SAM" id="MobiDB-lite"/>
    </source>
</evidence>
<evidence type="ECO:0000313" key="9">
    <source>
        <dbReference type="Proteomes" id="UP001388673"/>
    </source>
</evidence>
<gene>
    <name evidence="8" type="ORF">IAR55_001548</name>
</gene>
<keyword evidence="5 6" id="KW-0539">Nucleus</keyword>
<dbReference type="RefSeq" id="XP_066804597.1">
    <property type="nucleotide sequence ID" value="XM_066944674.1"/>
</dbReference>
<dbReference type="InterPro" id="IPR007146">
    <property type="entry name" value="Sas10/Utp3/C1D"/>
</dbReference>
<evidence type="ECO:0000256" key="4">
    <source>
        <dbReference type="ARBA" id="ARBA00022884"/>
    </source>
</evidence>
<sequence>MSAHEITPQQTLASLTSSLDTLEKAFKPLESSPWSETISALPTLERAKMDVLVSYAINDLIWVYLKTKGIDPEKHDVSAELERIKAYYAKVRAVEEPEIQRLQINSAAAKRFIHSSLPKSQHLPPQPVNSAAQLAASQARQAVLEQEEEESLRRVGKASRFRFVNGDGEGERVKILPGQNEGQDGDEDVDEDEGMDGGGGDDADEFFKDLEEEMKS</sequence>
<dbReference type="GeneID" id="92178807"/>
<dbReference type="PANTHER" id="PTHR15341">
    <property type="entry name" value="SUN-COR STEROID HORMONE RECEPTOR CO-REPRESSOR"/>
    <property type="match status" value="1"/>
</dbReference>
<comment type="caution">
    <text evidence="8">The sequence shown here is derived from an EMBL/GenBank/DDBJ whole genome shotgun (WGS) entry which is preliminary data.</text>
</comment>
<name>A0AAW0Z2G2_9TREE</name>
<evidence type="ECO:0000256" key="5">
    <source>
        <dbReference type="ARBA" id="ARBA00023242"/>
    </source>
</evidence>